<accession>A0A9P9WWE3</accession>
<dbReference type="AlphaFoldDB" id="A0A9P9WWE3"/>
<dbReference type="EMBL" id="JAFIMR010000002">
    <property type="protein sequence ID" value="KAI1880518.1"/>
    <property type="molecule type" value="Genomic_DNA"/>
</dbReference>
<keyword evidence="3" id="KW-1185">Reference proteome</keyword>
<dbReference type="Gene3D" id="2.120.10.30">
    <property type="entry name" value="TolB, C-terminal domain"/>
    <property type="match status" value="1"/>
</dbReference>
<evidence type="ECO:0000313" key="2">
    <source>
        <dbReference type="EMBL" id="KAI1880518.1"/>
    </source>
</evidence>
<dbReference type="Proteomes" id="UP000829685">
    <property type="component" value="Unassembled WGS sequence"/>
</dbReference>
<sequence>MAAPIRLTVGCVVAMLAVAACAASPSLFRHLVPLPSNDPLRPQYPHFLPDGTVVFSAAPASGGGSEVYRVNKDGSGVTCLSWGVSPSATANLSKPFAFTDGSRRFLVRVGSQSTDQGGGSTVLEVSGLTEQREMRIALGGQHAGFTQVVLGSNNIAQYISIIGGLHRATNATGQPEYLFEDARVIASDAEMKRFTADGERAIVASFNGVFDQGNADGLVVVVDLGTGNATRLTANPDYDEDICDSPNGQWLIRRPSYVPGFVVGPVFSMKKGTTNQPWVNSRADEIGGKDGFPLWVAGDGWTSLPVANWTMMDRPLPFGRATQD</sequence>
<keyword evidence="1" id="KW-0732">Signal</keyword>
<proteinExistence type="predicted"/>
<reference evidence="2" key="1">
    <citation type="submission" date="2021-03" db="EMBL/GenBank/DDBJ databases">
        <title>Revisited historic fungal species revealed as producer of novel bioactive compounds through whole genome sequencing and comparative genomics.</title>
        <authorList>
            <person name="Vignolle G.A."/>
            <person name="Hochenegger N."/>
            <person name="Mach R.L."/>
            <person name="Mach-Aigner A.R."/>
            <person name="Javad Rahimi M."/>
            <person name="Salim K.A."/>
            <person name="Chan C.M."/>
            <person name="Lim L.B.L."/>
            <person name="Cai F."/>
            <person name="Druzhinina I.S."/>
            <person name="U'Ren J.M."/>
            <person name="Derntl C."/>
        </authorList>
    </citation>
    <scope>NUCLEOTIDE SEQUENCE</scope>
    <source>
        <strain evidence="2">TUCIM 5799</strain>
    </source>
</reference>
<evidence type="ECO:0000313" key="3">
    <source>
        <dbReference type="Proteomes" id="UP000829685"/>
    </source>
</evidence>
<dbReference type="InterPro" id="IPR011042">
    <property type="entry name" value="6-blade_b-propeller_TolB-like"/>
</dbReference>
<name>A0A9P9WWE3_9PEZI</name>
<organism evidence="2 3">
    <name type="scientific">Neoarthrinium moseri</name>
    <dbReference type="NCBI Taxonomy" id="1658444"/>
    <lineage>
        <taxon>Eukaryota</taxon>
        <taxon>Fungi</taxon>
        <taxon>Dikarya</taxon>
        <taxon>Ascomycota</taxon>
        <taxon>Pezizomycotina</taxon>
        <taxon>Sordariomycetes</taxon>
        <taxon>Xylariomycetidae</taxon>
        <taxon>Amphisphaeriales</taxon>
        <taxon>Apiosporaceae</taxon>
        <taxon>Neoarthrinium</taxon>
    </lineage>
</organism>
<feature type="signal peptide" evidence="1">
    <location>
        <begin position="1"/>
        <end position="22"/>
    </location>
</feature>
<comment type="caution">
    <text evidence="2">The sequence shown here is derived from an EMBL/GenBank/DDBJ whole genome shotgun (WGS) entry which is preliminary data.</text>
</comment>
<dbReference type="PROSITE" id="PS51257">
    <property type="entry name" value="PROKAR_LIPOPROTEIN"/>
    <property type="match status" value="1"/>
</dbReference>
<protein>
    <submittedName>
        <fullName evidence="2">Uncharacterized protein</fullName>
    </submittedName>
</protein>
<evidence type="ECO:0000256" key="1">
    <source>
        <dbReference type="SAM" id="SignalP"/>
    </source>
</evidence>
<dbReference type="SUPFAM" id="SSF69304">
    <property type="entry name" value="Tricorn protease N-terminal domain"/>
    <property type="match status" value="1"/>
</dbReference>
<feature type="chain" id="PRO_5040133399" evidence="1">
    <location>
        <begin position="23"/>
        <end position="324"/>
    </location>
</feature>
<gene>
    <name evidence="2" type="ORF">JX265_000758</name>
</gene>